<dbReference type="PROSITE" id="PS51257">
    <property type="entry name" value="PROKAR_LIPOPROTEIN"/>
    <property type="match status" value="1"/>
</dbReference>
<dbReference type="Gene3D" id="2.60.40.10">
    <property type="entry name" value="Immunoglobulins"/>
    <property type="match status" value="3"/>
</dbReference>
<dbReference type="KEGG" id="rhoz:GXP67_30045"/>
<dbReference type="GO" id="GO:2001070">
    <property type="term" value="F:starch binding"/>
    <property type="evidence" value="ECO:0007669"/>
    <property type="project" value="InterPro"/>
</dbReference>
<protein>
    <recommendedName>
        <fullName evidence="1">CBM20 domain-containing protein</fullName>
    </recommendedName>
</protein>
<dbReference type="InterPro" id="IPR013783">
    <property type="entry name" value="Ig-like_fold"/>
</dbReference>
<gene>
    <name evidence="2" type="ORF">GXP67_30045</name>
</gene>
<name>A0A6C0GRV1_9BACT</name>
<dbReference type="SMART" id="SM01065">
    <property type="entry name" value="CBM_2"/>
    <property type="match status" value="3"/>
</dbReference>
<dbReference type="RefSeq" id="WP_162446571.1">
    <property type="nucleotide sequence ID" value="NZ_CP048222.1"/>
</dbReference>
<dbReference type="SUPFAM" id="SSF49452">
    <property type="entry name" value="Starch-binding domain-like"/>
    <property type="match status" value="2"/>
</dbReference>
<sequence length="339" mass="38822">MRSLLLARRYLYLFLMLMGILVSSCQKVTIVVEGIPSNTPRGAALFVSGNFNVWDPGDQSYMLNRNKDSTYSITLPRGTGKIQYKFTRGDWKTVETDGCGHELENRITQLGEEDTIYTHIMSWEDLGPINCDLVTFAVDVPAYTPEDQGVYLAGSFNNWNPGNPKYRLAKGEKGIYYIQVPRQSGTIEYKFTRGDWSREEVNEIGEPIPNRQFTYGKEDTVYVKIPAWIDIEPEFRPEVTFIVNAPRETPPNAGIYIAGTFNGWFTKDEKYRLKKTGPSQYAITLSALDRYIEFKFTRGSWATEELDENGWKISNRQFVFGRADTVVINIPHWNDIGSY</sequence>
<dbReference type="InterPro" id="IPR013784">
    <property type="entry name" value="Carb-bd-like_fold"/>
</dbReference>
<proteinExistence type="predicted"/>
<dbReference type="EMBL" id="CP048222">
    <property type="protein sequence ID" value="QHT70594.1"/>
    <property type="molecule type" value="Genomic_DNA"/>
</dbReference>
<feature type="domain" description="CBM20" evidence="1">
    <location>
        <begin position="126"/>
        <end position="230"/>
    </location>
</feature>
<accession>A0A6C0GRV1</accession>
<organism evidence="2 3">
    <name type="scientific">Rhodocytophaga rosea</name>
    <dbReference type="NCBI Taxonomy" id="2704465"/>
    <lineage>
        <taxon>Bacteria</taxon>
        <taxon>Pseudomonadati</taxon>
        <taxon>Bacteroidota</taxon>
        <taxon>Cytophagia</taxon>
        <taxon>Cytophagales</taxon>
        <taxon>Rhodocytophagaceae</taxon>
        <taxon>Rhodocytophaga</taxon>
    </lineage>
</organism>
<dbReference type="PROSITE" id="PS51166">
    <property type="entry name" value="CBM20"/>
    <property type="match status" value="1"/>
</dbReference>
<dbReference type="Proteomes" id="UP000480178">
    <property type="component" value="Chromosome"/>
</dbReference>
<keyword evidence="3" id="KW-1185">Reference proteome</keyword>
<dbReference type="AlphaFoldDB" id="A0A6C0GRV1"/>
<dbReference type="CDD" id="cd02859">
    <property type="entry name" value="E_set_AMPKbeta_like_N"/>
    <property type="match status" value="1"/>
</dbReference>
<evidence type="ECO:0000313" key="3">
    <source>
        <dbReference type="Proteomes" id="UP000480178"/>
    </source>
</evidence>
<reference evidence="2 3" key="1">
    <citation type="submission" date="2020-01" db="EMBL/GenBank/DDBJ databases">
        <authorList>
            <person name="Kim M.K."/>
        </authorList>
    </citation>
    <scope>NUCLEOTIDE SEQUENCE [LARGE SCALE GENOMIC DNA]</scope>
    <source>
        <strain evidence="2 3">172606-1</strain>
    </source>
</reference>
<evidence type="ECO:0000313" key="2">
    <source>
        <dbReference type="EMBL" id="QHT70594.1"/>
    </source>
</evidence>
<evidence type="ECO:0000259" key="1">
    <source>
        <dbReference type="PROSITE" id="PS51166"/>
    </source>
</evidence>
<dbReference type="InterPro" id="IPR002044">
    <property type="entry name" value="CBM20"/>
</dbReference>